<sequence>MQSKMFGWLSCLSCSSGMDENKSTTIKGGVQEGCIFCPPNLTPDSPKFRVVHTSDRFIAFHDRSPAASIHLLAVPRQHIDDVTVLKGGKGAKLILDLQAFGNEAIDLVESERNAERRFGFHIPPFRSVSHLHLHCQVLPYNSPMLALKYRISGDANAPRKGWGWFVTAAQAAGIIQAGHKVTVKPC</sequence>
<evidence type="ECO:0000259" key="5">
    <source>
        <dbReference type="PROSITE" id="PS51084"/>
    </source>
</evidence>
<accession>A0A316WCM7</accession>
<dbReference type="GeneID" id="37034042"/>
<protein>
    <recommendedName>
        <fullName evidence="5">HIT domain-containing protein</fullName>
    </recommendedName>
</protein>
<dbReference type="Gene3D" id="3.30.428.10">
    <property type="entry name" value="HIT-like"/>
    <property type="match status" value="1"/>
</dbReference>
<feature type="domain" description="HIT" evidence="5">
    <location>
        <begin position="35"/>
        <end position="157"/>
    </location>
</feature>
<evidence type="ECO:0000313" key="7">
    <source>
        <dbReference type="Proteomes" id="UP000245783"/>
    </source>
</evidence>
<feature type="active site" description="Tele-AMP-histidine intermediate" evidence="3">
    <location>
        <position position="134"/>
    </location>
</feature>
<dbReference type="PROSITE" id="PS51084">
    <property type="entry name" value="HIT_2"/>
    <property type="match status" value="1"/>
</dbReference>
<dbReference type="GO" id="GO:0000166">
    <property type="term" value="F:nucleotide binding"/>
    <property type="evidence" value="ECO:0007669"/>
    <property type="project" value="UniProtKB-KW"/>
</dbReference>
<dbReference type="Pfam" id="PF11969">
    <property type="entry name" value="DcpS_C"/>
    <property type="match status" value="1"/>
</dbReference>
<gene>
    <name evidence="6" type="ORF">IE81DRAFT_297951</name>
</gene>
<feature type="short sequence motif" description="Histidine triad motif" evidence="4">
    <location>
        <begin position="130"/>
        <end position="134"/>
    </location>
</feature>
<name>A0A316WCM7_9BASI</name>
<dbReference type="InParanoid" id="A0A316WCM7"/>
<evidence type="ECO:0000313" key="6">
    <source>
        <dbReference type="EMBL" id="PWN45295.1"/>
    </source>
</evidence>
<evidence type="ECO:0000256" key="3">
    <source>
        <dbReference type="PIRSR" id="PIRSR601310-1"/>
    </source>
</evidence>
<feature type="non-terminal residue" evidence="6">
    <location>
        <position position="186"/>
    </location>
</feature>
<dbReference type="PANTHER" id="PTHR12486">
    <property type="entry name" value="APRATAXIN-RELATED"/>
    <property type="match status" value="1"/>
</dbReference>
<keyword evidence="2" id="KW-0378">Hydrolase</keyword>
<keyword evidence="7" id="KW-1185">Reference proteome</keyword>
<evidence type="ECO:0000256" key="1">
    <source>
        <dbReference type="ARBA" id="ARBA00022741"/>
    </source>
</evidence>
<dbReference type="InterPro" id="IPR001310">
    <property type="entry name" value="Histidine_triad_HIT"/>
</dbReference>
<evidence type="ECO:0000256" key="4">
    <source>
        <dbReference type="PROSITE-ProRule" id="PRU00464"/>
    </source>
</evidence>
<dbReference type="RefSeq" id="XP_025372455.1">
    <property type="nucleotide sequence ID" value="XM_025512172.1"/>
</dbReference>
<dbReference type="AlphaFoldDB" id="A0A316WCM7"/>
<dbReference type="GO" id="GO:0016787">
    <property type="term" value="F:hydrolase activity"/>
    <property type="evidence" value="ECO:0007669"/>
    <property type="project" value="UniProtKB-KW"/>
</dbReference>
<dbReference type="InterPro" id="IPR036265">
    <property type="entry name" value="HIT-like_sf"/>
</dbReference>
<dbReference type="SUPFAM" id="SSF54197">
    <property type="entry name" value="HIT-like"/>
    <property type="match status" value="1"/>
</dbReference>
<dbReference type="PRINTS" id="PR00332">
    <property type="entry name" value="HISTRIAD"/>
</dbReference>
<evidence type="ECO:0000256" key="2">
    <source>
        <dbReference type="ARBA" id="ARBA00022801"/>
    </source>
</evidence>
<dbReference type="PANTHER" id="PTHR12486:SF5">
    <property type="entry name" value="ADENOSINE 5'-MONOPHOSPHORAMIDASE HINT3"/>
    <property type="match status" value="1"/>
</dbReference>
<dbReference type="InterPro" id="IPR011146">
    <property type="entry name" value="HIT-like"/>
</dbReference>
<dbReference type="EMBL" id="KZ819356">
    <property type="protein sequence ID" value="PWN45295.1"/>
    <property type="molecule type" value="Genomic_DNA"/>
</dbReference>
<dbReference type="OrthoDB" id="1915375at2759"/>
<organism evidence="6 7">
    <name type="scientific">Ceraceosorus guamensis</name>
    <dbReference type="NCBI Taxonomy" id="1522189"/>
    <lineage>
        <taxon>Eukaryota</taxon>
        <taxon>Fungi</taxon>
        <taxon>Dikarya</taxon>
        <taxon>Basidiomycota</taxon>
        <taxon>Ustilaginomycotina</taxon>
        <taxon>Exobasidiomycetes</taxon>
        <taxon>Ceraceosorales</taxon>
        <taxon>Ceraceosoraceae</taxon>
        <taxon>Ceraceosorus</taxon>
    </lineage>
</organism>
<reference evidence="6 7" key="1">
    <citation type="journal article" date="2018" name="Mol. Biol. Evol.">
        <title>Broad Genomic Sampling Reveals a Smut Pathogenic Ancestry of the Fungal Clade Ustilaginomycotina.</title>
        <authorList>
            <person name="Kijpornyongpan T."/>
            <person name="Mondo S.J."/>
            <person name="Barry K."/>
            <person name="Sandor L."/>
            <person name="Lee J."/>
            <person name="Lipzen A."/>
            <person name="Pangilinan J."/>
            <person name="LaButti K."/>
            <person name="Hainaut M."/>
            <person name="Henrissat B."/>
            <person name="Grigoriev I.V."/>
            <person name="Spatafora J.W."/>
            <person name="Aime M.C."/>
        </authorList>
    </citation>
    <scope>NUCLEOTIDE SEQUENCE [LARGE SCALE GENOMIC DNA]</scope>
    <source>
        <strain evidence="6 7">MCA 4658</strain>
    </source>
</reference>
<dbReference type="Proteomes" id="UP000245783">
    <property type="component" value="Unassembled WGS sequence"/>
</dbReference>
<dbReference type="STRING" id="1522189.A0A316WCM7"/>
<keyword evidence="1" id="KW-0547">Nucleotide-binding</keyword>
<proteinExistence type="predicted"/>